<sequence>MIDDHHHNIMHFNILGYLIVFTVLELKHAQVPTPSKVTVKCDSYGVVVEWMAAGLSQEAEFELEIKPNFGQIISVRNKYLRYNISELLKDPSYNVYVVKVKVRDGKNESEFLESEAFSYNFLMRANVTCDLEFPPVTLFPRDGNLFVQFVNPLHLYRNTPALRDLTKSDTLQYSLNDDKARNQEHPSTSLFLLYTLEFCCSLHFGSFTALPVTTYLIPLLLASGLFVTLALASVFLVKKVKKIIQKKNLSKLPRCLNKMSFTPLITPLKPEQELVGVNPRVEPDVTLTLDTMLDLQEIRVQTEMTHSTNSSDLAVCTEDEDVCKPSERSSYQGSWNTYGNAADLSRSNFSESYDHSHWSPRDVHRSSESCDKKMEK</sequence>
<keyword evidence="2" id="KW-1133">Transmembrane helix</keyword>
<organism evidence="4 5">
    <name type="scientific">Bagarius yarrelli</name>
    <name type="common">Goonch</name>
    <name type="synonym">Bagrus yarrelli</name>
    <dbReference type="NCBI Taxonomy" id="175774"/>
    <lineage>
        <taxon>Eukaryota</taxon>
        <taxon>Metazoa</taxon>
        <taxon>Chordata</taxon>
        <taxon>Craniata</taxon>
        <taxon>Vertebrata</taxon>
        <taxon>Euteleostomi</taxon>
        <taxon>Actinopterygii</taxon>
        <taxon>Neopterygii</taxon>
        <taxon>Teleostei</taxon>
        <taxon>Ostariophysi</taxon>
        <taxon>Siluriformes</taxon>
        <taxon>Sisoridae</taxon>
        <taxon>Sisorinae</taxon>
        <taxon>Bagarius</taxon>
    </lineage>
</organism>
<feature type="signal peptide" evidence="3">
    <location>
        <begin position="1"/>
        <end position="29"/>
    </location>
</feature>
<keyword evidence="2" id="KW-0472">Membrane</keyword>
<dbReference type="EMBL" id="VCAZ01000004">
    <property type="protein sequence ID" value="TSK18026.1"/>
    <property type="molecule type" value="Genomic_DNA"/>
</dbReference>
<comment type="caution">
    <text evidence="4">The sequence shown here is derived from an EMBL/GenBank/DDBJ whole genome shotgun (WGS) entry which is preliminary data.</text>
</comment>
<feature type="transmembrane region" description="Helical" evidence="2">
    <location>
        <begin position="191"/>
        <end position="210"/>
    </location>
</feature>
<keyword evidence="5" id="KW-1185">Reference proteome</keyword>
<proteinExistence type="predicted"/>
<evidence type="ECO:0000313" key="4">
    <source>
        <dbReference type="EMBL" id="TSK18026.1"/>
    </source>
</evidence>
<keyword evidence="2" id="KW-0812">Transmembrane</keyword>
<dbReference type="InterPro" id="IPR013783">
    <property type="entry name" value="Ig-like_fold"/>
</dbReference>
<feature type="transmembrane region" description="Helical" evidence="2">
    <location>
        <begin position="216"/>
        <end position="237"/>
    </location>
</feature>
<feature type="region of interest" description="Disordered" evidence="1">
    <location>
        <begin position="350"/>
        <end position="376"/>
    </location>
</feature>
<evidence type="ECO:0000256" key="1">
    <source>
        <dbReference type="SAM" id="MobiDB-lite"/>
    </source>
</evidence>
<dbReference type="Gene3D" id="2.60.40.10">
    <property type="entry name" value="Immunoglobulins"/>
    <property type="match status" value="1"/>
</dbReference>
<dbReference type="AlphaFoldDB" id="A0A556TL02"/>
<evidence type="ECO:0000313" key="5">
    <source>
        <dbReference type="Proteomes" id="UP000319801"/>
    </source>
</evidence>
<name>A0A556TL02_BAGYA</name>
<feature type="compositionally biased region" description="Basic and acidic residues" evidence="1">
    <location>
        <begin position="352"/>
        <end position="376"/>
    </location>
</feature>
<dbReference type="Proteomes" id="UP000319801">
    <property type="component" value="Unassembled WGS sequence"/>
</dbReference>
<reference evidence="4 5" key="1">
    <citation type="journal article" date="2019" name="Genome Biol. Evol.">
        <title>Whole-Genome Sequencing of the Giant Devil Catfish, Bagarius yarrelli.</title>
        <authorList>
            <person name="Jiang W."/>
            <person name="Lv Y."/>
            <person name="Cheng L."/>
            <person name="Yang K."/>
            <person name="Chao B."/>
            <person name="Wang X."/>
            <person name="Li Y."/>
            <person name="Pan X."/>
            <person name="You X."/>
            <person name="Zhang Y."/>
            <person name="Yang J."/>
            <person name="Li J."/>
            <person name="Zhang X."/>
            <person name="Liu S."/>
            <person name="Sun C."/>
            <person name="Yang J."/>
            <person name="Shi Q."/>
        </authorList>
    </citation>
    <scope>NUCLEOTIDE SEQUENCE [LARGE SCALE GENOMIC DNA]</scope>
    <source>
        <strain evidence="4">JWS20170419001</strain>
        <tissue evidence="4">Muscle</tissue>
    </source>
</reference>
<gene>
    <name evidence="4" type="ORF">Baya_1406</name>
</gene>
<evidence type="ECO:0000256" key="2">
    <source>
        <dbReference type="SAM" id="Phobius"/>
    </source>
</evidence>
<keyword evidence="3" id="KW-0732">Signal</keyword>
<evidence type="ECO:0000256" key="3">
    <source>
        <dbReference type="SAM" id="SignalP"/>
    </source>
</evidence>
<feature type="chain" id="PRO_5021887759" description="Fibronectin type-III domain-containing protein" evidence="3">
    <location>
        <begin position="30"/>
        <end position="376"/>
    </location>
</feature>
<accession>A0A556TL02</accession>
<dbReference type="OrthoDB" id="9946382at2759"/>
<evidence type="ECO:0008006" key="6">
    <source>
        <dbReference type="Google" id="ProtNLM"/>
    </source>
</evidence>
<protein>
    <recommendedName>
        <fullName evidence="6">Fibronectin type-III domain-containing protein</fullName>
    </recommendedName>
</protein>